<dbReference type="PATRIC" id="fig|1198232.3.peg.2065"/>
<evidence type="ECO:0000256" key="5">
    <source>
        <dbReference type="ARBA" id="ARBA00034078"/>
    </source>
</evidence>
<dbReference type="PANTHER" id="PTHR21496:SF0">
    <property type="entry name" value="RIESKE DOMAIN-CONTAINING PROTEIN"/>
    <property type="match status" value="1"/>
</dbReference>
<dbReference type="Proteomes" id="UP000015380">
    <property type="component" value="Chromosome"/>
</dbReference>
<protein>
    <submittedName>
        <fullName evidence="8">Toluene-4-monooxygenase system protein C</fullName>
    </submittedName>
</protein>
<dbReference type="GO" id="GO:0004497">
    <property type="term" value="F:monooxygenase activity"/>
    <property type="evidence" value="ECO:0007669"/>
    <property type="project" value="UniProtKB-KW"/>
</dbReference>
<dbReference type="GO" id="GO:0051537">
    <property type="term" value="F:2 iron, 2 sulfur cluster binding"/>
    <property type="evidence" value="ECO:0007669"/>
    <property type="project" value="UniProtKB-KW"/>
</dbReference>
<dbReference type="InterPro" id="IPR017941">
    <property type="entry name" value="Rieske_2Fe-2S"/>
</dbReference>
<accession>S5TYY6</accession>
<name>S5TYY6_9GAMM</name>
<dbReference type="HOGENOM" id="CLU_055690_5_0_6"/>
<keyword evidence="9" id="KW-1185">Reference proteome</keyword>
<proteinExistence type="inferred from homology"/>
<dbReference type="SUPFAM" id="SSF50022">
    <property type="entry name" value="ISP domain"/>
    <property type="match status" value="1"/>
</dbReference>
<comment type="cofactor">
    <cofactor evidence="5">
        <name>[2Fe-2S] cluster</name>
        <dbReference type="ChEBI" id="CHEBI:190135"/>
    </cofactor>
</comment>
<dbReference type="Pfam" id="PF00355">
    <property type="entry name" value="Rieske"/>
    <property type="match status" value="1"/>
</dbReference>
<evidence type="ECO:0000256" key="4">
    <source>
        <dbReference type="ARBA" id="ARBA00023014"/>
    </source>
</evidence>
<dbReference type="GO" id="GO:0046872">
    <property type="term" value="F:metal ion binding"/>
    <property type="evidence" value="ECO:0007669"/>
    <property type="project" value="UniProtKB-KW"/>
</dbReference>
<evidence type="ECO:0000313" key="9">
    <source>
        <dbReference type="Proteomes" id="UP000015380"/>
    </source>
</evidence>
<reference evidence="9" key="2">
    <citation type="journal article" date="2016" name="Environ. Microbiol. Rep.">
        <title>Analysis of defence systems and a conjugative IncP-1 plasmid in the marine polyaromatic hydrocarbons-degrading bacterium Cycloclasticus sp. 78-ME.</title>
        <authorList>
            <person name="Yakimov M.M."/>
            <person name="Crisafi F."/>
            <person name="Messina E."/>
            <person name="Smedile F."/>
            <person name="Lopatina A."/>
            <person name="Denaro R."/>
            <person name="Pieper D.H."/>
            <person name="Golyshin P.N."/>
            <person name="Giuliano L."/>
        </authorList>
    </citation>
    <scope>NUCLEOTIDE SEQUENCE [LARGE SCALE GENOMIC DNA]</scope>
    <source>
        <strain evidence="9">78-ME</strain>
    </source>
</reference>
<dbReference type="InterPro" id="IPR036922">
    <property type="entry name" value="Rieske_2Fe-2S_sf"/>
</dbReference>
<keyword evidence="8" id="KW-0503">Monooxygenase</keyword>
<evidence type="ECO:0000256" key="6">
    <source>
        <dbReference type="ARBA" id="ARBA00038001"/>
    </source>
</evidence>
<reference evidence="8 9" key="1">
    <citation type="submission" date="2013-05" db="EMBL/GenBank/DDBJ databases">
        <title>Between feast and famine: a lifestyle of most important marine PAH-degrading bacterium Cycloclasticus sp. 7ME.</title>
        <authorList>
            <person name="Yakimov M.M."/>
            <person name="Messina E."/>
            <person name="Genovese M."/>
            <person name="Denaro R."/>
            <person name="Crisafi F."/>
            <person name="Russo D."/>
            <person name="Cappello S."/>
            <person name="Santisi S."/>
            <person name="Smedile F."/>
            <person name="Golyshina O.V."/>
            <person name="Tran H."/>
            <person name="Pieper D.H."/>
            <person name="Golyshin P.N."/>
            <person name="Giuliano L."/>
        </authorList>
    </citation>
    <scope>NUCLEOTIDE SEQUENCE [LARGE SCALE GENOMIC DNA]</scope>
    <source>
        <strain evidence="8 9">78-ME</strain>
    </source>
</reference>
<evidence type="ECO:0000256" key="3">
    <source>
        <dbReference type="ARBA" id="ARBA00023004"/>
    </source>
</evidence>
<evidence type="ECO:0000256" key="2">
    <source>
        <dbReference type="ARBA" id="ARBA00022723"/>
    </source>
</evidence>
<dbReference type="KEGG" id="cza:CYCME_2096"/>
<keyword evidence="1" id="KW-0001">2Fe-2S</keyword>
<dbReference type="RefSeq" id="WP_020932956.1">
    <property type="nucleotide sequence ID" value="NC_021917.1"/>
</dbReference>
<dbReference type="EMBL" id="CP005996">
    <property type="protein sequence ID" value="AGS40410.1"/>
    <property type="molecule type" value="Genomic_DNA"/>
</dbReference>
<evidence type="ECO:0000259" key="7">
    <source>
        <dbReference type="PROSITE" id="PS51296"/>
    </source>
</evidence>
<dbReference type="PANTHER" id="PTHR21496">
    <property type="entry name" value="FERREDOXIN-RELATED"/>
    <property type="match status" value="1"/>
</dbReference>
<dbReference type="Gene3D" id="2.102.10.10">
    <property type="entry name" value="Rieske [2Fe-2S] iron-sulphur domain"/>
    <property type="match status" value="1"/>
</dbReference>
<keyword evidence="4" id="KW-0411">Iron-sulfur</keyword>
<keyword evidence="8" id="KW-0560">Oxidoreductase</keyword>
<dbReference type="AlphaFoldDB" id="S5TYY6"/>
<organism evidence="8 9">
    <name type="scientific">Cycloclasticus zancles 78-ME</name>
    <dbReference type="NCBI Taxonomy" id="1198232"/>
    <lineage>
        <taxon>Bacteria</taxon>
        <taxon>Pseudomonadati</taxon>
        <taxon>Pseudomonadota</taxon>
        <taxon>Gammaproteobacteria</taxon>
        <taxon>Thiotrichales</taxon>
        <taxon>Piscirickettsiaceae</taxon>
        <taxon>Cycloclasticus</taxon>
    </lineage>
</organism>
<keyword evidence="3" id="KW-0408">Iron</keyword>
<feature type="domain" description="Rieske" evidence="7">
    <location>
        <begin position="4"/>
        <end position="100"/>
    </location>
</feature>
<gene>
    <name evidence="8" type="ORF">CYCME_2096</name>
</gene>
<dbReference type="eggNOG" id="COG2146">
    <property type="taxonomic scope" value="Bacteria"/>
</dbReference>
<evidence type="ECO:0000313" key="8">
    <source>
        <dbReference type="EMBL" id="AGS40410.1"/>
    </source>
</evidence>
<dbReference type="PROSITE" id="PS51296">
    <property type="entry name" value="RIESKE"/>
    <property type="match status" value="1"/>
</dbReference>
<sequence>MAFEKVCTLDDVWEGDMDSFDTVNGVSVLVLGLEGGNLKAFQAICPHQEIELVDGEFDGKVLTCKAHLWQFDLNSGKGLNPTDCQIAEYPLKVEGEDVLVDIEGVEPFTAHS</sequence>
<evidence type="ECO:0000256" key="1">
    <source>
        <dbReference type="ARBA" id="ARBA00022714"/>
    </source>
</evidence>
<keyword evidence="2" id="KW-0479">Metal-binding</keyword>
<comment type="similarity">
    <text evidence="6">Belongs to the bacterial ring-hydroxylating dioxygenase ferredoxin component family.</text>
</comment>
<dbReference type="CDD" id="cd03474">
    <property type="entry name" value="Rieske_T4moC"/>
    <property type="match status" value="1"/>
</dbReference>